<reference evidence="2 3" key="1">
    <citation type="submission" date="2019-06" db="EMBL/GenBank/DDBJ databases">
        <title>Lysobacter alkalisoli sp. nov. isolated from saline-alkali soil.</title>
        <authorList>
            <person name="Sun J.-Q."/>
            <person name="Xu L."/>
        </authorList>
    </citation>
    <scope>NUCLEOTIDE SEQUENCE [LARGE SCALE GENOMIC DNA]</scope>
    <source>
        <strain evidence="2 3">SJ-36</strain>
    </source>
</reference>
<dbReference type="Gene3D" id="3.40.720.10">
    <property type="entry name" value="Alkaline Phosphatase, subunit A"/>
    <property type="match status" value="1"/>
</dbReference>
<dbReference type="GO" id="GO:0016787">
    <property type="term" value="F:hydrolase activity"/>
    <property type="evidence" value="ECO:0007669"/>
    <property type="project" value="UniProtKB-ARBA"/>
</dbReference>
<feature type="chain" id="PRO_5022048995" evidence="1">
    <location>
        <begin position="29"/>
        <end position="430"/>
    </location>
</feature>
<evidence type="ECO:0000313" key="2">
    <source>
        <dbReference type="EMBL" id="QDH69548.1"/>
    </source>
</evidence>
<accession>A0A514BQ71</accession>
<dbReference type="SUPFAM" id="SSF53649">
    <property type="entry name" value="Alkaline phosphatase-like"/>
    <property type="match status" value="1"/>
</dbReference>
<keyword evidence="1" id="KW-0732">Signal</keyword>
<name>A0A514BQ71_9GAMM</name>
<protein>
    <submittedName>
        <fullName evidence="2">Alkaline phosphatase family protein</fullName>
    </submittedName>
</protein>
<dbReference type="Pfam" id="PF01663">
    <property type="entry name" value="Phosphodiest"/>
    <property type="match status" value="1"/>
</dbReference>
<dbReference type="Proteomes" id="UP000317199">
    <property type="component" value="Chromosome"/>
</dbReference>
<dbReference type="PANTHER" id="PTHR10151">
    <property type="entry name" value="ECTONUCLEOTIDE PYROPHOSPHATASE/PHOSPHODIESTERASE"/>
    <property type="match status" value="1"/>
</dbReference>
<dbReference type="KEGG" id="lyj:FKV23_05170"/>
<dbReference type="InterPro" id="IPR017850">
    <property type="entry name" value="Alkaline_phosphatase_core_sf"/>
</dbReference>
<dbReference type="Gene3D" id="3.30.1360.180">
    <property type="match status" value="1"/>
</dbReference>
<proteinExistence type="predicted"/>
<keyword evidence="3" id="KW-1185">Reference proteome</keyword>
<dbReference type="OrthoDB" id="9771966at2"/>
<dbReference type="CDD" id="cd16018">
    <property type="entry name" value="Enpp"/>
    <property type="match status" value="1"/>
</dbReference>
<evidence type="ECO:0000313" key="3">
    <source>
        <dbReference type="Proteomes" id="UP000317199"/>
    </source>
</evidence>
<sequence length="430" mass="46800">MHPIRILARAARATLSPALFAAATLALAACVSSPHSPQRGSIPTPSPSPPVLLVSIDGFHPGYLDLGITPNLARVVDAGVRAEWMNPSYPSLTFPNHYTLVTGLRPDRHGIVHNTMQDPELGDFSLRNRDAVGDGRWWGGEPIWVGASKAGLPNATVFWPGSEAAIQGMHPDRWMPYDGDLPYNERVDTVLGWLSEPEATRPRIATLYFENVDKYGHENGPDSSETRAAIREADAAIGRLLDGLQARGLLDRINLIVVSDHGMAATTAEQAVAIEDIVSPSDGKVVSHGQSVGIEPVPGREAALEAHLLGRHDRYQCWRRQDLPKRWHYGRNPRIPSIICQMDEGSDAIPAQWIERRRASGSRGSHGFDPDLPSMRAIFIARGPAFRNGAVIPAFDNVDVYPLLARLIGIEPADNDGDISSLLPALEGEQ</sequence>
<dbReference type="PANTHER" id="PTHR10151:SF120">
    <property type="entry name" value="BIS(5'-ADENOSYL)-TRIPHOSPHATASE"/>
    <property type="match status" value="1"/>
</dbReference>
<organism evidence="2 3">
    <name type="scientific">Marilutibacter alkalisoli</name>
    <dbReference type="NCBI Taxonomy" id="2591633"/>
    <lineage>
        <taxon>Bacteria</taxon>
        <taxon>Pseudomonadati</taxon>
        <taxon>Pseudomonadota</taxon>
        <taxon>Gammaproteobacteria</taxon>
        <taxon>Lysobacterales</taxon>
        <taxon>Lysobacteraceae</taxon>
        <taxon>Marilutibacter</taxon>
    </lineage>
</organism>
<dbReference type="PROSITE" id="PS51257">
    <property type="entry name" value="PROKAR_LIPOPROTEIN"/>
    <property type="match status" value="1"/>
</dbReference>
<dbReference type="RefSeq" id="WP_141622889.1">
    <property type="nucleotide sequence ID" value="NZ_CP041242.1"/>
</dbReference>
<dbReference type="InterPro" id="IPR002591">
    <property type="entry name" value="Phosphodiest/P_Trfase"/>
</dbReference>
<feature type="signal peptide" evidence="1">
    <location>
        <begin position="1"/>
        <end position="28"/>
    </location>
</feature>
<dbReference type="AlphaFoldDB" id="A0A514BQ71"/>
<gene>
    <name evidence="2" type="ORF">FKV23_05170</name>
</gene>
<evidence type="ECO:0000256" key="1">
    <source>
        <dbReference type="SAM" id="SignalP"/>
    </source>
</evidence>
<dbReference type="EMBL" id="CP041242">
    <property type="protein sequence ID" value="QDH69548.1"/>
    <property type="molecule type" value="Genomic_DNA"/>
</dbReference>